<accession>A0A329CXN8</accession>
<name>A0A329CXN8_9BURK</name>
<evidence type="ECO:0000256" key="1">
    <source>
        <dbReference type="SAM" id="SignalP"/>
    </source>
</evidence>
<dbReference type="RefSeq" id="WP_146749715.1">
    <property type="nucleotide sequence ID" value="NZ_CADFFP010000003.1"/>
</dbReference>
<dbReference type="EMBL" id="QLTK01000001">
    <property type="protein sequence ID" value="RAS39170.1"/>
    <property type="molecule type" value="Genomic_DNA"/>
</dbReference>
<dbReference type="Proteomes" id="UP000248918">
    <property type="component" value="Unassembled WGS sequence"/>
</dbReference>
<gene>
    <name evidence="2" type="ORF">BX591_101507</name>
</gene>
<dbReference type="OrthoDB" id="8757135at2"/>
<evidence type="ECO:0000313" key="2">
    <source>
        <dbReference type="EMBL" id="RAS39170.1"/>
    </source>
</evidence>
<comment type="caution">
    <text evidence="2">The sequence shown here is derived from an EMBL/GenBank/DDBJ whole genome shotgun (WGS) entry which is preliminary data.</text>
</comment>
<evidence type="ECO:0000313" key="3">
    <source>
        <dbReference type="Proteomes" id="UP000248918"/>
    </source>
</evidence>
<feature type="chain" id="PRO_5016420488" evidence="1">
    <location>
        <begin position="22"/>
        <end position="157"/>
    </location>
</feature>
<feature type="signal peptide" evidence="1">
    <location>
        <begin position="1"/>
        <end position="21"/>
    </location>
</feature>
<keyword evidence="1" id="KW-0732">Signal</keyword>
<reference evidence="2 3" key="1">
    <citation type="submission" date="2018-06" db="EMBL/GenBank/DDBJ databases">
        <title>Genomic Encyclopedia of Type Strains, Phase III (KMG-III): the genomes of soil and plant-associated and newly described type strains.</title>
        <authorList>
            <person name="Whitman W."/>
        </authorList>
    </citation>
    <scope>NUCLEOTIDE SEQUENCE [LARGE SCALE GENOMIC DNA]</scope>
    <source>
        <strain evidence="2 3">LMG 23644</strain>
    </source>
</reference>
<organism evidence="2 3">
    <name type="scientific">Paraburkholderia bryophila</name>
    <dbReference type="NCBI Taxonomy" id="420952"/>
    <lineage>
        <taxon>Bacteria</taxon>
        <taxon>Pseudomonadati</taxon>
        <taxon>Pseudomonadota</taxon>
        <taxon>Betaproteobacteria</taxon>
        <taxon>Burkholderiales</taxon>
        <taxon>Burkholderiaceae</taxon>
        <taxon>Paraburkholderia</taxon>
    </lineage>
</organism>
<proteinExistence type="predicted"/>
<sequence>MKKLFLALFIVAMCGIGRTFADEALPRFNAFPVDSVFNGQPAKVKIISARDRRFATRLRQLSGQKPNYAGHYTLASWGCGASCIMTVAIDAKTGGVIWLPFTVCCWDADVNEPIEFRHDSSLIVVHGSRNETGGGTYYYRLEGSEYVLVKAVEKTAS</sequence>
<protein>
    <submittedName>
        <fullName evidence="2">Uncharacterized protein</fullName>
    </submittedName>
</protein>
<dbReference type="AlphaFoldDB" id="A0A329CXN8"/>